<dbReference type="InterPro" id="IPR023214">
    <property type="entry name" value="HAD_sf"/>
</dbReference>
<dbReference type="EMBL" id="CAICTM010000103">
    <property type="protein sequence ID" value="CAB9501285.1"/>
    <property type="molecule type" value="Genomic_DNA"/>
</dbReference>
<dbReference type="AlphaFoldDB" id="A0A9N8DG91"/>
<dbReference type="OrthoDB" id="41031at2759"/>
<dbReference type="InterPro" id="IPR036412">
    <property type="entry name" value="HAD-like_sf"/>
</dbReference>
<organism evidence="1 2">
    <name type="scientific">Seminavis robusta</name>
    <dbReference type="NCBI Taxonomy" id="568900"/>
    <lineage>
        <taxon>Eukaryota</taxon>
        <taxon>Sar</taxon>
        <taxon>Stramenopiles</taxon>
        <taxon>Ochrophyta</taxon>
        <taxon>Bacillariophyta</taxon>
        <taxon>Bacillariophyceae</taxon>
        <taxon>Bacillariophycidae</taxon>
        <taxon>Naviculales</taxon>
        <taxon>Naviculaceae</taxon>
        <taxon>Seminavis</taxon>
    </lineage>
</organism>
<dbReference type="Proteomes" id="UP001153069">
    <property type="component" value="Unassembled WGS sequence"/>
</dbReference>
<name>A0A9N8DG91_9STRA</name>
<reference evidence="1" key="1">
    <citation type="submission" date="2020-06" db="EMBL/GenBank/DDBJ databases">
        <authorList>
            <consortium name="Plant Systems Biology data submission"/>
        </authorList>
    </citation>
    <scope>NUCLEOTIDE SEQUENCE</scope>
    <source>
        <strain evidence="1">D6</strain>
    </source>
</reference>
<comment type="caution">
    <text evidence="1">The sequence shown here is derived from an EMBL/GenBank/DDBJ whole genome shotgun (WGS) entry which is preliminary data.</text>
</comment>
<keyword evidence="2" id="KW-1185">Reference proteome</keyword>
<proteinExistence type="predicted"/>
<dbReference type="SUPFAM" id="SSF56784">
    <property type="entry name" value="HAD-like"/>
    <property type="match status" value="1"/>
</dbReference>
<protein>
    <submittedName>
        <fullName evidence="1">Inherit from apiNOG: P36-like protein</fullName>
    </submittedName>
</protein>
<sequence length="202" mass="22869">MAESLDSTTADMGNDGVQQCRNLLKAQGIKVVAFDMDQTAVSIHSRGRLRRGDPLENFLNKATEDFKKLVPFLHRDGFGLSIATHSDEAEFGILVKPETHILGSELARALISKYFPSEIVDSFFLVAYNPRARPDGHKEENKIKRYHIRKLIEHFQVEPHEILFLDDTKKVVEDLNKTCGVKAFLVDEKKGFELSDILDNLS</sequence>
<dbReference type="Gene3D" id="3.40.50.1000">
    <property type="entry name" value="HAD superfamily/HAD-like"/>
    <property type="match status" value="1"/>
</dbReference>
<gene>
    <name evidence="1" type="ORF">SEMRO_104_G052880.1</name>
</gene>
<accession>A0A9N8DG91</accession>
<evidence type="ECO:0000313" key="2">
    <source>
        <dbReference type="Proteomes" id="UP001153069"/>
    </source>
</evidence>
<evidence type="ECO:0000313" key="1">
    <source>
        <dbReference type="EMBL" id="CAB9501285.1"/>
    </source>
</evidence>